<evidence type="ECO:0008006" key="3">
    <source>
        <dbReference type="Google" id="ProtNLM"/>
    </source>
</evidence>
<reference evidence="2" key="1">
    <citation type="submission" date="2021-07" db="EMBL/GenBank/DDBJ databases">
        <title>Complete genome sequencing of a Clostridium isolate.</title>
        <authorList>
            <person name="Ueki A."/>
            <person name="Tonouchi A."/>
        </authorList>
    </citation>
    <scope>NUCLEOTIDE SEQUENCE [LARGE SCALE GENOMIC DNA]</scope>
    <source>
        <strain evidence="2">C5S11</strain>
    </source>
</reference>
<accession>A0ABM7TCN1</accession>
<evidence type="ECO:0000313" key="1">
    <source>
        <dbReference type="EMBL" id="BCZ48865.1"/>
    </source>
</evidence>
<dbReference type="EMBL" id="AP024849">
    <property type="protein sequence ID" value="BCZ48865.1"/>
    <property type="molecule type" value="Genomic_DNA"/>
</dbReference>
<dbReference type="Proteomes" id="UP000824633">
    <property type="component" value="Chromosome"/>
</dbReference>
<proteinExistence type="predicted"/>
<keyword evidence="2" id="KW-1185">Reference proteome</keyword>
<protein>
    <recommendedName>
        <fullName evidence="3">Lipoprotein</fullName>
    </recommendedName>
</protein>
<dbReference type="PROSITE" id="PS51257">
    <property type="entry name" value="PROKAR_LIPOPROTEIN"/>
    <property type="match status" value="1"/>
</dbReference>
<dbReference type="SUPFAM" id="SSF82171">
    <property type="entry name" value="DPP6 N-terminal domain-like"/>
    <property type="match status" value="1"/>
</dbReference>
<evidence type="ECO:0000313" key="2">
    <source>
        <dbReference type="Proteomes" id="UP000824633"/>
    </source>
</evidence>
<name>A0ABM7TCN1_9CLOT</name>
<organism evidence="1 2">
    <name type="scientific">Clostridium gelidum</name>
    <dbReference type="NCBI Taxonomy" id="704125"/>
    <lineage>
        <taxon>Bacteria</taxon>
        <taxon>Bacillati</taxon>
        <taxon>Bacillota</taxon>
        <taxon>Clostridia</taxon>
        <taxon>Eubacteriales</taxon>
        <taxon>Clostridiaceae</taxon>
        <taxon>Clostridium</taxon>
    </lineage>
</organism>
<dbReference type="RefSeq" id="WP_224035097.1">
    <property type="nucleotide sequence ID" value="NZ_AP024849.1"/>
</dbReference>
<sequence length="405" mass="46971">MKHISKTMIIGFIAVAVIVSGCAKTKEIKVSEDVKKDALIKAEDNKLRNEPVLKEKLNGLDNQDILFWIDDENLLTAERTEEKVILYSYNLESEQSTKILNEKNITRIYGKEKDGIILLGNTKQAFVYDVKERKLEEVLDLDKEFKDGFPWIKDSKEKMDLGLIRVQLIKDGYISYISNIKLKDTAEDTAKYTILNYKDNKKNTIEAGYSMAGINCKFDLTGKNVYIGGEFSELTKLNLETGEKSSMELSMPIIKNVFEDGTLLVDCTEENRKKYDKDRIYYDKDRIYRVDFDNNKITRYNENYEGKNLVIQSIDYKNEFVCYTYLGDGEDRNKNIAMYGKLDGNKFVVTDKLFKNNEKEGYNTTRDFIFSPDHNKFITDVTIQKVDDSTNKSTAKKDEYLFELK</sequence>
<gene>
    <name evidence="1" type="ORF">psyc5s11_49320</name>
</gene>